<sequence length="204" mass="23557">MITKYNLFWNFVFSDPPQDDKYDTLKKAFLNRLTDTEESRFKKLLTDLELGDKHPSDLLRQRKNLTGNSISDLVIKSLWLQRFPQQTQPILSISKDSLGNIAEMADKIIAVYSTSEICPITKVDSSPTSIDRDKLEALQADIAALAKEFDEFSRNTRSRSKSREHGRLSKCKSNSTQCEFCWYHCKFGRNAKKCVQTCQFKKKN</sequence>
<accession>A0A4Y2HR73</accession>
<proteinExistence type="predicted"/>
<dbReference type="PANTHER" id="PTHR33327">
    <property type="entry name" value="ENDONUCLEASE"/>
    <property type="match status" value="1"/>
</dbReference>
<keyword evidence="2" id="KW-1185">Reference proteome</keyword>
<comment type="caution">
    <text evidence="1">The sequence shown here is derived from an EMBL/GenBank/DDBJ whole genome shotgun (WGS) entry which is preliminary data.</text>
</comment>
<dbReference type="Proteomes" id="UP000499080">
    <property type="component" value="Unassembled WGS sequence"/>
</dbReference>
<evidence type="ECO:0008006" key="3">
    <source>
        <dbReference type="Google" id="ProtNLM"/>
    </source>
</evidence>
<protein>
    <recommendedName>
        <fullName evidence="3">CCHC-type domain-containing protein</fullName>
    </recommendedName>
</protein>
<dbReference type="PANTHER" id="PTHR33327:SF3">
    <property type="entry name" value="RNA-DIRECTED DNA POLYMERASE"/>
    <property type="match status" value="1"/>
</dbReference>
<dbReference type="AlphaFoldDB" id="A0A4Y2HR73"/>
<dbReference type="EMBL" id="BGPR01002097">
    <property type="protein sequence ID" value="GBM67725.1"/>
    <property type="molecule type" value="Genomic_DNA"/>
</dbReference>
<name>A0A4Y2HR73_ARAVE</name>
<evidence type="ECO:0000313" key="2">
    <source>
        <dbReference type="Proteomes" id="UP000499080"/>
    </source>
</evidence>
<evidence type="ECO:0000313" key="1">
    <source>
        <dbReference type="EMBL" id="GBM67725.1"/>
    </source>
</evidence>
<gene>
    <name evidence="1" type="ORF">AVEN_244307_1</name>
</gene>
<reference evidence="1 2" key="1">
    <citation type="journal article" date="2019" name="Sci. Rep.">
        <title>Orb-weaving spider Araneus ventricosus genome elucidates the spidroin gene catalogue.</title>
        <authorList>
            <person name="Kono N."/>
            <person name="Nakamura H."/>
            <person name="Ohtoshi R."/>
            <person name="Moran D.A.P."/>
            <person name="Shinohara A."/>
            <person name="Yoshida Y."/>
            <person name="Fujiwara M."/>
            <person name="Mori M."/>
            <person name="Tomita M."/>
            <person name="Arakawa K."/>
        </authorList>
    </citation>
    <scope>NUCLEOTIDE SEQUENCE [LARGE SCALE GENOMIC DNA]</scope>
</reference>
<dbReference type="OrthoDB" id="6589648at2759"/>
<organism evidence="1 2">
    <name type="scientific">Araneus ventricosus</name>
    <name type="common">Orbweaver spider</name>
    <name type="synonym">Epeira ventricosa</name>
    <dbReference type="NCBI Taxonomy" id="182803"/>
    <lineage>
        <taxon>Eukaryota</taxon>
        <taxon>Metazoa</taxon>
        <taxon>Ecdysozoa</taxon>
        <taxon>Arthropoda</taxon>
        <taxon>Chelicerata</taxon>
        <taxon>Arachnida</taxon>
        <taxon>Araneae</taxon>
        <taxon>Araneomorphae</taxon>
        <taxon>Entelegynae</taxon>
        <taxon>Araneoidea</taxon>
        <taxon>Araneidae</taxon>
        <taxon>Araneus</taxon>
    </lineage>
</organism>